<keyword evidence="1" id="KW-0732">Signal</keyword>
<dbReference type="SUPFAM" id="SSF54403">
    <property type="entry name" value="Cystatin/monellin"/>
    <property type="match status" value="1"/>
</dbReference>
<evidence type="ECO:0000313" key="7">
    <source>
        <dbReference type="Proteomes" id="UP000694701"/>
    </source>
</evidence>
<evidence type="ECO:0000256" key="2">
    <source>
        <dbReference type="ARBA" id="ARBA00023157"/>
    </source>
</evidence>
<dbReference type="InterPro" id="IPR000010">
    <property type="entry name" value="Cystatin_dom"/>
</dbReference>
<keyword evidence="2" id="KW-1015">Disulfide bond</keyword>
<evidence type="ECO:0000256" key="1">
    <source>
        <dbReference type="ARBA" id="ARBA00022729"/>
    </source>
</evidence>
<dbReference type="Gene3D" id="3.10.450.10">
    <property type="match status" value="1"/>
</dbReference>
<name>A0A8C2FIC8_CYPCA</name>
<dbReference type="Proteomes" id="UP000694701">
    <property type="component" value="Unplaced"/>
</dbReference>
<proteinExistence type="predicted"/>
<dbReference type="GO" id="GO:0004869">
    <property type="term" value="F:cysteine-type endopeptidase inhibitor activity"/>
    <property type="evidence" value="ECO:0007669"/>
    <property type="project" value="InterPro"/>
</dbReference>
<keyword evidence="3" id="KW-0325">Glycoprotein</keyword>
<dbReference type="Ensembl" id="ENSCCRT00020062119.1">
    <property type="protein sequence ID" value="ENSCCRP00020056340.1"/>
    <property type="gene ID" value="ENSCCRG00020026699.1"/>
</dbReference>
<evidence type="ECO:0000313" key="6">
    <source>
        <dbReference type="Ensembl" id="ENSCCRP00020056340.1"/>
    </source>
</evidence>
<evidence type="ECO:0000256" key="3">
    <source>
        <dbReference type="ARBA" id="ARBA00023180"/>
    </source>
</evidence>
<dbReference type="InterPro" id="IPR018073">
    <property type="entry name" value="Prot_inh_cystat_CS"/>
</dbReference>
<dbReference type="PANTHER" id="PTHR13814:SF16">
    <property type="entry name" value="CYSTATIN"/>
    <property type="match status" value="1"/>
</dbReference>
<dbReference type="InterPro" id="IPR050735">
    <property type="entry name" value="Kininogen_Fetuin_HRG"/>
</dbReference>
<dbReference type="Pfam" id="PF00031">
    <property type="entry name" value="Cystatin"/>
    <property type="match status" value="1"/>
</dbReference>
<dbReference type="PROSITE" id="PS00287">
    <property type="entry name" value="CYSTATIN"/>
    <property type="match status" value="1"/>
</dbReference>
<dbReference type="CDD" id="cd00042">
    <property type="entry name" value="CY"/>
    <property type="match status" value="1"/>
</dbReference>
<evidence type="ECO:0000259" key="5">
    <source>
        <dbReference type="SMART" id="SM00043"/>
    </source>
</evidence>
<organism evidence="6 7">
    <name type="scientific">Cyprinus carpio</name>
    <name type="common">Common carp</name>
    <dbReference type="NCBI Taxonomy" id="7962"/>
    <lineage>
        <taxon>Eukaryota</taxon>
        <taxon>Metazoa</taxon>
        <taxon>Chordata</taxon>
        <taxon>Craniata</taxon>
        <taxon>Vertebrata</taxon>
        <taxon>Euteleostomi</taxon>
        <taxon>Actinopterygii</taxon>
        <taxon>Neopterygii</taxon>
        <taxon>Teleostei</taxon>
        <taxon>Ostariophysi</taxon>
        <taxon>Cypriniformes</taxon>
        <taxon>Cyprinidae</taxon>
        <taxon>Cyprininae</taxon>
        <taxon>Cyprinus</taxon>
    </lineage>
</organism>
<dbReference type="InterPro" id="IPR046350">
    <property type="entry name" value="Cystatin_sf"/>
</dbReference>
<evidence type="ECO:0000256" key="4">
    <source>
        <dbReference type="SAM" id="MobiDB-lite"/>
    </source>
</evidence>
<dbReference type="SMART" id="SM00043">
    <property type="entry name" value="CY"/>
    <property type="match status" value="1"/>
</dbReference>
<dbReference type="PANTHER" id="PTHR13814">
    <property type="entry name" value="FETUIN"/>
    <property type="match status" value="1"/>
</dbReference>
<dbReference type="AlphaFoldDB" id="A0A8C2FIC8"/>
<reference evidence="6" key="1">
    <citation type="submission" date="2025-08" db="UniProtKB">
        <authorList>
            <consortium name="Ensembl"/>
        </authorList>
    </citation>
    <scope>IDENTIFICATION</scope>
</reference>
<feature type="domain" description="Cystatin" evidence="5">
    <location>
        <begin position="1"/>
        <end position="92"/>
    </location>
</feature>
<sequence length="125" mass="14134">PPKLEEPLNHSIAKLNAENNGTFYFKIDTVKKATVQVVAGKKYSIVFIARETTCSKGSNEELTKSCEINKHGPASTRADLKRQGQSQHLRVRSIYRQNLHGWHNRPDNLCQQPCVEGQEDGVEFK</sequence>
<dbReference type="GO" id="GO:0005576">
    <property type="term" value="C:extracellular region"/>
    <property type="evidence" value="ECO:0007669"/>
    <property type="project" value="TreeGrafter"/>
</dbReference>
<feature type="region of interest" description="Disordered" evidence="4">
    <location>
        <begin position="67"/>
        <end position="88"/>
    </location>
</feature>
<protein>
    <recommendedName>
        <fullName evidence="5">Cystatin domain-containing protein</fullName>
    </recommendedName>
</protein>
<accession>A0A8C2FIC8</accession>
<dbReference type="FunFam" id="3.10.450.10:FF:000002">
    <property type="entry name" value="Kininogen 1"/>
    <property type="match status" value="1"/>
</dbReference>